<keyword evidence="1" id="KW-0812">Transmembrane</keyword>
<evidence type="ECO:0000313" key="2">
    <source>
        <dbReference type="EMBL" id="CAB4163216.1"/>
    </source>
</evidence>
<keyword evidence="1" id="KW-0472">Membrane</keyword>
<keyword evidence="1" id="KW-1133">Transmembrane helix</keyword>
<evidence type="ECO:0000256" key="1">
    <source>
        <dbReference type="SAM" id="Phobius"/>
    </source>
</evidence>
<protein>
    <submittedName>
        <fullName evidence="2">Uncharacterized protein</fullName>
    </submittedName>
</protein>
<proteinExistence type="predicted"/>
<feature type="transmembrane region" description="Helical" evidence="1">
    <location>
        <begin position="20"/>
        <end position="46"/>
    </location>
</feature>
<organism evidence="2">
    <name type="scientific">uncultured Caudovirales phage</name>
    <dbReference type="NCBI Taxonomy" id="2100421"/>
    <lineage>
        <taxon>Viruses</taxon>
        <taxon>Duplodnaviria</taxon>
        <taxon>Heunggongvirae</taxon>
        <taxon>Uroviricota</taxon>
        <taxon>Caudoviricetes</taxon>
        <taxon>Peduoviridae</taxon>
        <taxon>Maltschvirus</taxon>
        <taxon>Maltschvirus maltsch</taxon>
    </lineage>
</organism>
<accession>A0A6J5NZX4</accession>
<gene>
    <name evidence="2" type="ORF">UFOVP811_14</name>
</gene>
<sequence>MKEYLKQPSTWLGLAKLGAAVGLYSTGIGGAIAQGVMAIFGVIDVIRNEKR</sequence>
<dbReference type="EMBL" id="LR796748">
    <property type="protein sequence ID" value="CAB4163216.1"/>
    <property type="molecule type" value="Genomic_DNA"/>
</dbReference>
<reference evidence="2" key="1">
    <citation type="submission" date="2020-04" db="EMBL/GenBank/DDBJ databases">
        <authorList>
            <person name="Chiriac C."/>
            <person name="Salcher M."/>
            <person name="Ghai R."/>
            <person name="Kavagutti S V."/>
        </authorList>
    </citation>
    <scope>NUCLEOTIDE SEQUENCE</scope>
</reference>
<name>A0A6J5NZX4_9CAUD</name>